<organism evidence="1 2">
    <name type="scientific">Citrus sinensis</name>
    <name type="common">Sweet orange</name>
    <name type="synonym">Citrus aurantium var. sinensis</name>
    <dbReference type="NCBI Taxonomy" id="2711"/>
    <lineage>
        <taxon>Eukaryota</taxon>
        <taxon>Viridiplantae</taxon>
        <taxon>Streptophyta</taxon>
        <taxon>Embryophyta</taxon>
        <taxon>Tracheophyta</taxon>
        <taxon>Spermatophyta</taxon>
        <taxon>Magnoliopsida</taxon>
        <taxon>eudicotyledons</taxon>
        <taxon>Gunneridae</taxon>
        <taxon>Pentapetalae</taxon>
        <taxon>rosids</taxon>
        <taxon>malvids</taxon>
        <taxon>Sapindales</taxon>
        <taxon>Rutaceae</taxon>
        <taxon>Aurantioideae</taxon>
        <taxon>Citrus</taxon>
    </lineage>
</organism>
<sequence length="684" mass="76754">MMELILLTSLLLNIASSQTRPQAQAPCYREPPTFCPTCGAGTVTELGGLKAYVTGPPHSKKAVLMISDIYGDEPPIYRYVDQLKGTFYLLDRLRQGRYHLSCLELAFRVAMRELKEPNAIELSLTEVDLCNTSTTGRFAYVTWVTCLNILLYRSVADKVAGAGFLVVAPDFFHGDAANPSNPKYDKDTWRKNHTTDKGYEDAKPVIAALKEKGVSAVGAAGFCWGGKVAVKLASNQDVQAAVLLHPSNVTEDEIKVVKVPIAVLGAERDNGLPPAQMKRFDEILYAKPKFDHLVKTYPGVCHGWTVRYFVNDTFAVNSAAEAHEDMINCCVRSLFRAMMRGIGRCIEFKGLWKTKLLIGQLATTLSNKPQGNLPNNTEDPRRKEKEYCKIINLRSGKDVHIPVGVPKRRMEPVSTQEEAQVEGESQPFNFQHTSESSQATTTAEKHDSIHVEEEAAVNDQQVIFNVLDDMKSLDEVEDCNFISVVHFTVTDRLNNCGKQQKRLNPVMKEVVKKEIIKWLDAGIIYLISDNSWVSSVQCVPKKGGVTVVANEKNELIPTRTVIGLRVCMDYRKLNKATMKDHFSLSFIDQMLDMLAGKEYYCFLDGYSCYNQIAIAPEDQEKTIFTCPYRTFAFRMMPFGLCNALAIFQSYKSLTWRSRIDKGIENQVADHLSRIEADESTLTRQ</sequence>
<gene>
    <name evidence="1" type="ORF">KPL71_027536</name>
</gene>
<accession>A0ACB8I7I9</accession>
<evidence type="ECO:0000313" key="1">
    <source>
        <dbReference type="EMBL" id="KAH9682979.1"/>
    </source>
</evidence>
<evidence type="ECO:0000313" key="2">
    <source>
        <dbReference type="Proteomes" id="UP000829398"/>
    </source>
</evidence>
<protein>
    <submittedName>
        <fullName evidence="1">DLH domain-containing protein</fullName>
    </submittedName>
</protein>
<comment type="caution">
    <text evidence="1">The sequence shown here is derived from an EMBL/GenBank/DDBJ whole genome shotgun (WGS) entry which is preliminary data.</text>
</comment>
<proteinExistence type="predicted"/>
<dbReference type="EMBL" id="CM039178">
    <property type="protein sequence ID" value="KAH9682979.1"/>
    <property type="molecule type" value="Genomic_DNA"/>
</dbReference>
<keyword evidence="2" id="KW-1185">Reference proteome</keyword>
<reference evidence="2" key="1">
    <citation type="journal article" date="2023" name="Hortic. Res.">
        <title>A chromosome-level phased genome enabling allele-level studies in sweet orange: a case study on citrus Huanglongbing tolerance.</title>
        <authorList>
            <person name="Wu B."/>
            <person name="Yu Q."/>
            <person name="Deng Z."/>
            <person name="Duan Y."/>
            <person name="Luo F."/>
            <person name="Gmitter F. Jr."/>
        </authorList>
    </citation>
    <scope>NUCLEOTIDE SEQUENCE [LARGE SCALE GENOMIC DNA]</scope>
    <source>
        <strain evidence="2">cv. Valencia</strain>
    </source>
</reference>
<name>A0ACB8I7I9_CITSI</name>
<dbReference type="Proteomes" id="UP000829398">
    <property type="component" value="Chromosome 9"/>
</dbReference>